<evidence type="ECO:0000313" key="1">
    <source>
        <dbReference type="EMBL" id="MBF8193122.1"/>
    </source>
</evidence>
<name>A0A931AHL1_9ACTN</name>
<dbReference type="AlphaFoldDB" id="A0A931AHL1"/>
<keyword evidence="2" id="KW-1185">Reference proteome</keyword>
<proteinExistence type="predicted"/>
<dbReference type="RefSeq" id="WP_195902000.1">
    <property type="nucleotide sequence ID" value="NZ_JADOGI010000257.1"/>
</dbReference>
<dbReference type="Proteomes" id="UP000605361">
    <property type="component" value="Unassembled WGS sequence"/>
</dbReference>
<protein>
    <submittedName>
        <fullName evidence="1">Uncharacterized protein</fullName>
    </submittedName>
</protein>
<dbReference type="EMBL" id="JADOGI010000257">
    <property type="protein sequence ID" value="MBF8193122.1"/>
    <property type="molecule type" value="Genomic_DNA"/>
</dbReference>
<evidence type="ECO:0000313" key="2">
    <source>
        <dbReference type="Proteomes" id="UP000605361"/>
    </source>
</evidence>
<reference evidence="1" key="1">
    <citation type="submission" date="2020-11" db="EMBL/GenBank/DDBJ databases">
        <title>Whole-genome analyses of Nonomuraea sp. K274.</title>
        <authorList>
            <person name="Veyisoglu A."/>
        </authorList>
    </citation>
    <scope>NUCLEOTIDE SEQUENCE</scope>
    <source>
        <strain evidence="1">K274</strain>
    </source>
</reference>
<organism evidence="1 2">
    <name type="scientific">Nonomuraea cypriaca</name>
    <dbReference type="NCBI Taxonomy" id="1187855"/>
    <lineage>
        <taxon>Bacteria</taxon>
        <taxon>Bacillati</taxon>
        <taxon>Actinomycetota</taxon>
        <taxon>Actinomycetes</taxon>
        <taxon>Streptosporangiales</taxon>
        <taxon>Streptosporangiaceae</taxon>
        <taxon>Nonomuraea</taxon>
    </lineage>
</organism>
<sequence length="61" mass="6189">MDGGAAGHEVVELGELACGGGQTDPQALGFAEPAFPIGLGDEGDQVVANLFQASSLFWSRP</sequence>
<accession>A0A931AHL1</accession>
<comment type="caution">
    <text evidence="1">The sequence shown here is derived from an EMBL/GenBank/DDBJ whole genome shotgun (WGS) entry which is preliminary data.</text>
</comment>
<gene>
    <name evidence="1" type="ORF">ITP53_47135</name>
</gene>